<name>A0A0F3GU75_9BACT</name>
<protein>
    <submittedName>
        <fullName evidence="1">Uncharacterized protein</fullName>
    </submittedName>
</protein>
<dbReference type="Proteomes" id="UP000033423">
    <property type="component" value="Unassembled WGS sequence"/>
</dbReference>
<organism evidence="1 2">
    <name type="scientific">Candidatus Magnetobacterium bavaricum</name>
    <dbReference type="NCBI Taxonomy" id="29290"/>
    <lineage>
        <taxon>Bacteria</taxon>
        <taxon>Pseudomonadati</taxon>
        <taxon>Nitrospirota</taxon>
        <taxon>Thermodesulfovibrionia</taxon>
        <taxon>Thermodesulfovibrionales</taxon>
        <taxon>Candidatus Magnetobacteriaceae</taxon>
        <taxon>Candidatus Magnetobacterium</taxon>
    </lineage>
</organism>
<proteinExistence type="predicted"/>
<dbReference type="EMBL" id="LACI01000984">
    <property type="protein sequence ID" value="KJU85519.1"/>
    <property type="molecule type" value="Genomic_DNA"/>
</dbReference>
<keyword evidence="2" id="KW-1185">Reference proteome</keyword>
<sequence>MDESALIGNLSGNILDYAIEKDRLYVLNKPIMGIVGKNILSGDNPFVTILSVFPFIY</sequence>
<reference evidence="1 2" key="1">
    <citation type="submission" date="2015-02" db="EMBL/GenBank/DDBJ databases">
        <title>Single-cell genomics of uncultivated deep-branching MTB reveals a conserved set of magnetosome genes.</title>
        <authorList>
            <person name="Kolinko S."/>
            <person name="Richter M."/>
            <person name="Glockner F.O."/>
            <person name="Brachmann A."/>
            <person name="Schuler D."/>
        </authorList>
    </citation>
    <scope>NUCLEOTIDE SEQUENCE [LARGE SCALE GENOMIC DNA]</scope>
    <source>
        <strain evidence="1">TM-1</strain>
    </source>
</reference>
<comment type="caution">
    <text evidence="1">The sequence shown here is derived from an EMBL/GenBank/DDBJ whole genome shotgun (WGS) entry which is preliminary data.</text>
</comment>
<gene>
    <name evidence="1" type="ORF">MBAV_002286</name>
</gene>
<evidence type="ECO:0000313" key="2">
    <source>
        <dbReference type="Proteomes" id="UP000033423"/>
    </source>
</evidence>
<evidence type="ECO:0000313" key="1">
    <source>
        <dbReference type="EMBL" id="KJU85519.1"/>
    </source>
</evidence>
<dbReference type="AlphaFoldDB" id="A0A0F3GU75"/>
<accession>A0A0F3GU75</accession>